<protein>
    <submittedName>
        <fullName evidence="1">Uncharacterized protein</fullName>
    </submittedName>
</protein>
<sequence length="64" mass="7676">MKMNKTSNLLVIFIIILAAIASAYGFFQIMLSMKIKQFKLLIMKPSRFMEKDYIIMNQYLWQHK</sequence>
<evidence type="ECO:0000313" key="2">
    <source>
        <dbReference type="Proteomes" id="UP000002411"/>
    </source>
</evidence>
<reference evidence="1 2" key="1">
    <citation type="journal article" date="2008" name="Proc. Natl. Acad. Sci. U.S.A.">
        <title>The genome of Clostridium kluyveri, a strict anaerobe with unique metabolic features.</title>
        <authorList>
            <person name="Seedorf H."/>
            <person name="Fricke W.F."/>
            <person name="Veith B."/>
            <person name="Brueggemann H."/>
            <person name="Liesegang H."/>
            <person name="Strittmatter A."/>
            <person name="Miethke M."/>
            <person name="Buckel W."/>
            <person name="Hinderberger J."/>
            <person name="Li F."/>
            <person name="Hagemeier C."/>
            <person name="Thauer R.K."/>
            <person name="Gottschalk G."/>
        </authorList>
    </citation>
    <scope>NUCLEOTIDE SEQUENCE [LARGE SCALE GENOMIC DNA]</scope>
    <source>
        <strain evidence="2">ATCC 8527 / DSM 555 / NCIMB 10680</strain>
    </source>
</reference>
<dbReference type="RefSeq" id="WP_012102929.1">
    <property type="nucleotide sequence ID" value="NC_009706.1"/>
</dbReference>
<dbReference type="AlphaFoldDB" id="A5N0F3"/>
<evidence type="ECO:0000313" key="1">
    <source>
        <dbReference type="EMBL" id="EDK34599.1"/>
    </source>
</evidence>
<dbReference type="HOGENOM" id="CLU_2859782_0_0_9"/>
<dbReference type="STRING" id="431943.CKL_2587"/>
<gene>
    <name evidence="1" type="ordered locus">CKL_2587</name>
</gene>
<proteinExistence type="predicted"/>
<keyword evidence="2" id="KW-1185">Reference proteome</keyword>
<accession>A5N0F3</accession>
<name>A5N0F3_CLOK5</name>
<dbReference type="EMBL" id="CP000673">
    <property type="protein sequence ID" value="EDK34599.1"/>
    <property type="molecule type" value="Genomic_DNA"/>
</dbReference>
<organism evidence="1 2">
    <name type="scientific">Clostridium kluyveri (strain ATCC 8527 / DSM 555 / NBRC 12016 / NCIMB 10680 / K1)</name>
    <dbReference type="NCBI Taxonomy" id="431943"/>
    <lineage>
        <taxon>Bacteria</taxon>
        <taxon>Bacillati</taxon>
        <taxon>Bacillota</taxon>
        <taxon>Clostridia</taxon>
        <taxon>Eubacteriales</taxon>
        <taxon>Clostridiaceae</taxon>
        <taxon>Clostridium</taxon>
    </lineage>
</organism>
<dbReference type="Proteomes" id="UP000002411">
    <property type="component" value="Chromosome"/>
</dbReference>
<dbReference type="KEGG" id="ckl:CKL_2587"/>